<organism evidence="1">
    <name type="scientific">Anguilla anguilla</name>
    <name type="common">European freshwater eel</name>
    <name type="synonym">Muraena anguilla</name>
    <dbReference type="NCBI Taxonomy" id="7936"/>
    <lineage>
        <taxon>Eukaryota</taxon>
        <taxon>Metazoa</taxon>
        <taxon>Chordata</taxon>
        <taxon>Craniata</taxon>
        <taxon>Vertebrata</taxon>
        <taxon>Euteleostomi</taxon>
        <taxon>Actinopterygii</taxon>
        <taxon>Neopterygii</taxon>
        <taxon>Teleostei</taxon>
        <taxon>Anguilliformes</taxon>
        <taxon>Anguillidae</taxon>
        <taxon>Anguilla</taxon>
    </lineage>
</organism>
<evidence type="ECO:0000313" key="1">
    <source>
        <dbReference type="EMBL" id="JAH75094.1"/>
    </source>
</evidence>
<dbReference type="AlphaFoldDB" id="A0A0E9VAG1"/>
<protein>
    <submittedName>
        <fullName evidence="1">Uncharacterized protein</fullName>
    </submittedName>
</protein>
<name>A0A0E9VAG1_ANGAN</name>
<reference evidence="1" key="1">
    <citation type="submission" date="2014-11" db="EMBL/GenBank/DDBJ databases">
        <authorList>
            <person name="Amaro Gonzalez C."/>
        </authorList>
    </citation>
    <scope>NUCLEOTIDE SEQUENCE</scope>
</reference>
<proteinExistence type="predicted"/>
<sequence>MSKSSLLKLLADPFPECKEKTPKIKITTQH</sequence>
<accession>A0A0E9VAG1</accession>
<reference evidence="1" key="2">
    <citation type="journal article" date="2015" name="Fish Shellfish Immunol.">
        <title>Early steps in the European eel (Anguilla anguilla)-Vibrio vulnificus interaction in the gills: Role of the RtxA13 toxin.</title>
        <authorList>
            <person name="Callol A."/>
            <person name="Pajuelo D."/>
            <person name="Ebbesson L."/>
            <person name="Teles M."/>
            <person name="MacKenzie S."/>
            <person name="Amaro C."/>
        </authorList>
    </citation>
    <scope>NUCLEOTIDE SEQUENCE</scope>
</reference>
<dbReference type="EMBL" id="GBXM01033483">
    <property type="protein sequence ID" value="JAH75094.1"/>
    <property type="molecule type" value="Transcribed_RNA"/>
</dbReference>